<gene>
    <name evidence="2" type="ORF">JK358_18935</name>
</gene>
<evidence type="ECO:0008006" key="4">
    <source>
        <dbReference type="Google" id="ProtNLM"/>
    </source>
</evidence>
<protein>
    <recommendedName>
        <fullName evidence="4">DNA methyltransferase</fullName>
    </recommendedName>
</protein>
<keyword evidence="1" id="KW-1133">Transmembrane helix</keyword>
<proteinExistence type="predicted"/>
<keyword evidence="1" id="KW-0472">Membrane</keyword>
<reference evidence="2 3" key="1">
    <citation type="submission" date="2021-01" db="EMBL/GenBank/DDBJ databases">
        <title>WGS of actinomycetes isolated from Thailand.</title>
        <authorList>
            <person name="Thawai C."/>
        </authorList>
    </citation>
    <scope>NUCLEOTIDE SEQUENCE [LARGE SCALE GENOMIC DNA]</scope>
    <source>
        <strain evidence="2 3">LPG 2</strain>
    </source>
</reference>
<feature type="transmembrane region" description="Helical" evidence="1">
    <location>
        <begin position="56"/>
        <end position="77"/>
    </location>
</feature>
<sequence>MEWLLGVLGGAVGGGVGGARNPLGPLVNGGIGAAGGGITGAIIQAATSGGLDFGQILAQVGGGGLVGAALSALTGLATRPKTGDIR</sequence>
<dbReference type="Proteomes" id="UP000602198">
    <property type="component" value="Unassembled WGS sequence"/>
</dbReference>
<organism evidence="2 3">
    <name type="scientific">Nocardia acididurans</name>
    <dbReference type="NCBI Taxonomy" id="2802282"/>
    <lineage>
        <taxon>Bacteria</taxon>
        <taxon>Bacillati</taxon>
        <taxon>Actinomycetota</taxon>
        <taxon>Actinomycetes</taxon>
        <taxon>Mycobacteriales</taxon>
        <taxon>Nocardiaceae</taxon>
        <taxon>Nocardia</taxon>
    </lineage>
</organism>
<evidence type="ECO:0000313" key="3">
    <source>
        <dbReference type="Proteomes" id="UP000602198"/>
    </source>
</evidence>
<comment type="caution">
    <text evidence="2">The sequence shown here is derived from an EMBL/GenBank/DDBJ whole genome shotgun (WGS) entry which is preliminary data.</text>
</comment>
<name>A0ABS1MBB6_9NOCA</name>
<keyword evidence="3" id="KW-1185">Reference proteome</keyword>
<dbReference type="EMBL" id="JAERRJ010000007">
    <property type="protein sequence ID" value="MBL1076478.1"/>
    <property type="molecule type" value="Genomic_DNA"/>
</dbReference>
<evidence type="ECO:0000256" key="1">
    <source>
        <dbReference type="SAM" id="Phobius"/>
    </source>
</evidence>
<accession>A0ABS1MBB6</accession>
<dbReference type="RefSeq" id="WP_201949064.1">
    <property type="nucleotide sequence ID" value="NZ_JAERRJ010000007.1"/>
</dbReference>
<evidence type="ECO:0000313" key="2">
    <source>
        <dbReference type="EMBL" id="MBL1076478.1"/>
    </source>
</evidence>
<keyword evidence="1" id="KW-0812">Transmembrane</keyword>